<evidence type="ECO:0000313" key="2">
    <source>
        <dbReference type="Proteomes" id="UP000295433"/>
    </source>
</evidence>
<dbReference type="EMBL" id="SMBY01000004">
    <property type="protein sequence ID" value="TCV06142.1"/>
    <property type="molecule type" value="Genomic_DNA"/>
</dbReference>
<name>A0A4R3VJP0_9GAMM</name>
<keyword evidence="2" id="KW-1185">Reference proteome</keyword>
<accession>A0A4R3VJP0</accession>
<reference evidence="1 2" key="1">
    <citation type="submission" date="2019-03" db="EMBL/GenBank/DDBJ databases">
        <title>Genomic Encyclopedia of Type Strains, Phase IV (KMG-IV): sequencing the most valuable type-strain genomes for metagenomic binning, comparative biology and taxonomic classification.</title>
        <authorList>
            <person name="Goeker M."/>
        </authorList>
    </citation>
    <scope>NUCLEOTIDE SEQUENCE [LARGE SCALE GENOMIC DNA]</scope>
    <source>
        <strain evidence="1 2">DSM 16730</strain>
    </source>
</reference>
<dbReference type="AlphaFoldDB" id="A0A4R3VJP0"/>
<evidence type="ECO:0000313" key="1">
    <source>
        <dbReference type="EMBL" id="TCV06142.1"/>
    </source>
</evidence>
<sequence>MRSLLVQARHDGLLTTFYRAARFAFILILRSSLPLDSNDIDNYSQKTLSRFVRIAS</sequence>
<dbReference type="Proteomes" id="UP000295433">
    <property type="component" value="Unassembled WGS sequence"/>
</dbReference>
<organism evidence="1 2">
    <name type="scientific">Samsonia erythrinae</name>
    <dbReference type="NCBI Taxonomy" id="160434"/>
    <lineage>
        <taxon>Bacteria</taxon>
        <taxon>Pseudomonadati</taxon>
        <taxon>Pseudomonadota</taxon>
        <taxon>Gammaproteobacteria</taxon>
        <taxon>Enterobacterales</taxon>
        <taxon>Pectobacteriaceae</taxon>
        <taxon>Samsonia</taxon>
    </lineage>
</organism>
<comment type="caution">
    <text evidence="1">The sequence shown here is derived from an EMBL/GenBank/DDBJ whole genome shotgun (WGS) entry which is preliminary data.</text>
</comment>
<proteinExistence type="predicted"/>
<gene>
    <name evidence="1" type="ORF">EDC54_10443</name>
</gene>
<protein>
    <submittedName>
        <fullName evidence="1">Uncharacterized protein</fullName>
    </submittedName>
</protein>